<organism evidence="7 8">
    <name type="scientific">Kribbella soli</name>
    <dbReference type="NCBI Taxonomy" id="1124743"/>
    <lineage>
        <taxon>Bacteria</taxon>
        <taxon>Bacillati</taxon>
        <taxon>Actinomycetota</taxon>
        <taxon>Actinomycetes</taxon>
        <taxon>Propionibacteriales</taxon>
        <taxon>Kribbellaceae</taxon>
        <taxon>Kribbella</taxon>
    </lineage>
</organism>
<dbReference type="EMBL" id="SJJZ01000002">
    <property type="protein sequence ID" value="TCC07209.1"/>
    <property type="molecule type" value="Genomic_DNA"/>
</dbReference>
<dbReference type="OrthoDB" id="5518337at2"/>
<reference evidence="7 8" key="1">
    <citation type="submission" date="2019-02" db="EMBL/GenBank/DDBJ databases">
        <title>Kribbella capetownensis sp. nov. and Kribbella speibonae sp. nov., isolated from soil.</title>
        <authorList>
            <person name="Curtis S.M."/>
            <person name="Norton I."/>
            <person name="Everest G.J."/>
            <person name="Meyers P.R."/>
        </authorList>
    </citation>
    <scope>NUCLEOTIDE SEQUENCE [LARGE SCALE GENOMIC DNA]</scope>
    <source>
        <strain evidence="7 8">KCTC 29219</strain>
    </source>
</reference>
<accession>A0A4R0HHJ3</accession>
<dbReference type="GO" id="GO:0003677">
    <property type="term" value="F:DNA binding"/>
    <property type="evidence" value="ECO:0007669"/>
    <property type="project" value="InterPro"/>
</dbReference>
<keyword evidence="3" id="KW-0731">Sigma factor</keyword>
<dbReference type="PANTHER" id="PTHR43133">
    <property type="entry name" value="RNA POLYMERASE ECF-TYPE SIGMA FACTO"/>
    <property type="match status" value="1"/>
</dbReference>
<evidence type="ECO:0000313" key="7">
    <source>
        <dbReference type="EMBL" id="TCC07209.1"/>
    </source>
</evidence>
<dbReference type="Pfam" id="PF04542">
    <property type="entry name" value="Sigma70_r2"/>
    <property type="match status" value="1"/>
</dbReference>
<evidence type="ECO:0000313" key="8">
    <source>
        <dbReference type="Proteomes" id="UP000292346"/>
    </source>
</evidence>
<dbReference type="InterPro" id="IPR007627">
    <property type="entry name" value="RNA_pol_sigma70_r2"/>
</dbReference>
<feature type="domain" description="RNA polymerase sigma factor 70 region 4 type 2" evidence="6">
    <location>
        <begin position="124"/>
        <end position="174"/>
    </location>
</feature>
<dbReference type="NCBIfam" id="TIGR02937">
    <property type="entry name" value="sigma70-ECF"/>
    <property type="match status" value="1"/>
</dbReference>
<evidence type="ECO:0000256" key="3">
    <source>
        <dbReference type="ARBA" id="ARBA00023082"/>
    </source>
</evidence>
<evidence type="ECO:0000256" key="4">
    <source>
        <dbReference type="ARBA" id="ARBA00023163"/>
    </source>
</evidence>
<comment type="similarity">
    <text evidence="1">Belongs to the sigma-70 factor family. ECF subfamily.</text>
</comment>
<dbReference type="GO" id="GO:0016987">
    <property type="term" value="F:sigma factor activity"/>
    <property type="evidence" value="ECO:0007669"/>
    <property type="project" value="UniProtKB-KW"/>
</dbReference>
<keyword evidence="2" id="KW-0805">Transcription regulation</keyword>
<dbReference type="PANTHER" id="PTHR43133:SF46">
    <property type="entry name" value="RNA POLYMERASE SIGMA-70 FACTOR ECF SUBFAMILY"/>
    <property type="match status" value="1"/>
</dbReference>
<keyword evidence="8" id="KW-1185">Reference proteome</keyword>
<dbReference type="InterPro" id="IPR014284">
    <property type="entry name" value="RNA_pol_sigma-70_dom"/>
</dbReference>
<evidence type="ECO:0000259" key="5">
    <source>
        <dbReference type="Pfam" id="PF04542"/>
    </source>
</evidence>
<dbReference type="InterPro" id="IPR036388">
    <property type="entry name" value="WH-like_DNA-bd_sf"/>
</dbReference>
<dbReference type="SUPFAM" id="SSF88946">
    <property type="entry name" value="Sigma2 domain of RNA polymerase sigma factors"/>
    <property type="match status" value="1"/>
</dbReference>
<dbReference type="InterPro" id="IPR013325">
    <property type="entry name" value="RNA_pol_sigma_r2"/>
</dbReference>
<dbReference type="InterPro" id="IPR013324">
    <property type="entry name" value="RNA_pol_sigma_r3/r4-like"/>
</dbReference>
<dbReference type="SUPFAM" id="SSF88659">
    <property type="entry name" value="Sigma3 and sigma4 domains of RNA polymerase sigma factors"/>
    <property type="match status" value="1"/>
</dbReference>
<dbReference type="CDD" id="cd06171">
    <property type="entry name" value="Sigma70_r4"/>
    <property type="match status" value="1"/>
</dbReference>
<name>A0A4R0HHJ3_9ACTN</name>
<gene>
    <name evidence="7" type="ORF">E0H45_14425</name>
</gene>
<dbReference type="InterPro" id="IPR013249">
    <property type="entry name" value="RNA_pol_sigma70_r4_t2"/>
</dbReference>
<protein>
    <submittedName>
        <fullName evidence="7">RNA polymerase sigma factor</fullName>
    </submittedName>
</protein>
<feature type="domain" description="RNA polymerase sigma-70 region 2" evidence="5">
    <location>
        <begin position="26"/>
        <end position="92"/>
    </location>
</feature>
<keyword evidence="4" id="KW-0804">Transcription</keyword>
<dbReference type="InterPro" id="IPR039425">
    <property type="entry name" value="RNA_pol_sigma-70-like"/>
</dbReference>
<dbReference type="Pfam" id="PF08281">
    <property type="entry name" value="Sigma70_r4_2"/>
    <property type="match status" value="1"/>
</dbReference>
<dbReference type="AlphaFoldDB" id="A0A4R0HHJ3"/>
<evidence type="ECO:0000256" key="1">
    <source>
        <dbReference type="ARBA" id="ARBA00010641"/>
    </source>
</evidence>
<evidence type="ECO:0000259" key="6">
    <source>
        <dbReference type="Pfam" id="PF08281"/>
    </source>
</evidence>
<dbReference type="Gene3D" id="1.10.10.10">
    <property type="entry name" value="Winged helix-like DNA-binding domain superfamily/Winged helix DNA-binding domain"/>
    <property type="match status" value="1"/>
</dbReference>
<sequence length="179" mass="19644">MADCDSTDADLINAMSEHDEAALRLLYGRHAAWVSARLRRRCADTDVVADVLQDTFVAAWNGAGKFRGDGDVAAWLWGIAIRRLISRLRQASGRAAKAPTWKLYDAVDVSAEETALLTVEYSDLGTALARLSPELRVVLQATVLDGLTTREAARALNIPQGTVKTRLVRARTRLREELA</sequence>
<proteinExistence type="inferred from homology"/>
<dbReference type="RefSeq" id="WP_131337853.1">
    <property type="nucleotide sequence ID" value="NZ_SJJZ01000002.1"/>
</dbReference>
<dbReference type="Gene3D" id="1.10.1740.10">
    <property type="match status" value="1"/>
</dbReference>
<comment type="caution">
    <text evidence="7">The sequence shown here is derived from an EMBL/GenBank/DDBJ whole genome shotgun (WGS) entry which is preliminary data.</text>
</comment>
<dbReference type="Proteomes" id="UP000292346">
    <property type="component" value="Unassembled WGS sequence"/>
</dbReference>
<evidence type="ECO:0000256" key="2">
    <source>
        <dbReference type="ARBA" id="ARBA00023015"/>
    </source>
</evidence>
<dbReference type="GO" id="GO:0006352">
    <property type="term" value="P:DNA-templated transcription initiation"/>
    <property type="evidence" value="ECO:0007669"/>
    <property type="project" value="InterPro"/>
</dbReference>